<accession>A0A0C3C2E6</accession>
<evidence type="ECO:0000313" key="1">
    <source>
        <dbReference type="EMBL" id="KIM83702.1"/>
    </source>
</evidence>
<dbReference type="AlphaFoldDB" id="A0A0C3C2E6"/>
<dbReference type="EMBL" id="KN832990">
    <property type="protein sequence ID" value="KIM83702.1"/>
    <property type="molecule type" value="Genomic_DNA"/>
</dbReference>
<reference evidence="1 2" key="1">
    <citation type="submission" date="2014-04" db="EMBL/GenBank/DDBJ databases">
        <authorList>
            <consortium name="DOE Joint Genome Institute"/>
            <person name="Kuo A."/>
            <person name="Tarkka M."/>
            <person name="Buscot F."/>
            <person name="Kohler A."/>
            <person name="Nagy L.G."/>
            <person name="Floudas D."/>
            <person name="Copeland A."/>
            <person name="Barry K.W."/>
            <person name="Cichocki N."/>
            <person name="Veneault-Fourrey C."/>
            <person name="LaButti K."/>
            <person name="Lindquist E.A."/>
            <person name="Lipzen A."/>
            <person name="Lundell T."/>
            <person name="Morin E."/>
            <person name="Murat C."/>
            <person name="Sun H."/>
            <person name="Tunlid A."/>
            <person name="Henrissat B."/>
            <person name="Grigoriev I.V."/>
            <person name="Hibbett D.S."/>
            <person name="Martin F."/>
            <person name="Nordberg H.P."/>
            <person name="Cantor M.N."/>
            <person name="Hua S.X."/>
        </authorList>
    </citation>
    <scope>NUCLEOTIDE SEQUENCE [LARGE SCALE GENOMIC DNA]</scope>
    <source>
        <strain evidence="1 2">F 1598</strain>
    </source>
</reference>
<sequence length="90" mass="10706">MRPQKYSHLLRCCLESSYQNQQRSICRHDFTNYQVDRLYRMSLSLILADILIVSESTIIRIHPRFYTLQRLIMFVIALGIGRSCDQLCNH</sequence>
<dbReference type="HOGENOM" id="CLU_2441644_0_0_1"/>
<keyword evidence="2" id="KW-1185">Reference proteome</keyword>
<dbReference type="Proteomes" id="UP000054166">
    <property type="component" value="Unassembled WGS sequence"/>
</dbReference>
<proteinExistence type="predicted"/>
<name>A0A0C3C2E6_PILCF</name>
<organism evidence="1 2">
    <name type="scientific">Piloderma croceum (strain F 1598)</name>
    <dbReference type="NCBI Taxonomy" id="765440"/>
    <lineage>
        <taxon>Eukaryota</taxon>
        <taxon>Fungi</taxon>
        <taxon>Dikarya</taxon>
        <taxon>Basidiomycota</taxon>
        <taxon>Agaricomycotina</taxon>
        <taxon>Agaricomycetes</taxon>
        <taxon>Agaricomycetidae</taxon>
        <taxon>Atheliales</taxon>
        <taxon>Atheliaceae</taxon>
        <taxon>Piloderma</taxon>
    </lineage>
</organism>
<gene>
    <name evidence="1" type="ORF">PILCRDRAFT_433675</name>
</gene>
<dbReference type="InParanoid" id="A0A0C3C2E6"/>
<reference evidence="2" key="2">
    <citation type="submission" date="2015-01" db="EMBL/GenBank/DDBJ databases">
        <title>Evolutionary Origins and Diversification of the Mycorrhizal Mutualists.</title>
        <authorList>
            <consortium name="DOE Joint Genome Institute"/>
            <consortium name="Mycorrhizal Genomics Consortium"/>
            <person name="Kohler A."/>
            <person name="Kuo A."/>
            <person name="Nagy L.G."/>
            <person name="Floudas D."/>
            <person name="Copeland A."/>
            <person name="Barry K.W."/>
            <person name="Cichocki N."/>
            <person name="Veneault-Fourrey C."/>
            <person name="LaButti K."/>
            <person name="Lindquist E.A."/>
            <person name="Lipzen A."/>
            <person name="Lundell T."/>
            <person name="Morin E."/>
            <person name="Murat C."/>
            <person name="Riley R."/>
            <person name="Ohm R."/>
            <person name="Sun H."/>
            <person name="Tunlid A."/>
            <person name="Henrissat B."/>
            <person name="Grigoriev I.V."/>
            <person name="Hibbett D.S."/>
            <person name="Martin F."/>
        </authorList>
    </citation>
    <scope>NUCLEOTIDE SEQUENCE [LARGE SCALE GENOMIC DNA]</scope>
    <source>
        <strain evidence="2">F 1598</strain>
    </source>
</reference>
<protein>
    <submittedName>
        <fullName evidence="1">Uncharacterized protein</fullName>
    </submittedName>
</protein>
<evidence type="ECO:0000313" key="2">
    <source>
        <dbReference type="Proteomes" id="UP000054166"/>
    </source>
</evidence>